<accession>A0A2Z7BCZ3</accession>
<keyword evidence="2" id="KW-1185">Reference proteome</keyword>
<evidence type="ECO:0000313" key="2">
    <source>
        <dbReference type="Proteomes" id="UP000250235"/>
    </source>
</evidence>
<protein>
    <submittedName>
        <fullName evidence="1">ATP binding protein</fullName>
    </submittedName>
</protein>
<dbReference type="EMBL" id="KV006995">
    <property type="protein sequence ID" value="KZV31955.1"/>
    <property type="molecule type" value="Genomic_DNA"/>
</dbReference>
<proteinExistence type="predicted"/>
<name>A0A2Z7BCZ3_9LAMI</name>
<gene>
    <name evidence="1" type="ORF">F511_40497</name>
</gene>
<organism evidence="1 2">
    <name type="scientific">Dorcoceras hygrometricum</name>
    <dbReference type="NCBI Taxonomy" id="472368"/>
    <lineage>
        <taxon>Eukaryota</taxon>
        <taxon>Viridiplantae</taxon>
        <taxon>Streptophyta</taxon>
        <taxon>Embryophyta</taxon>
        <taxon>Tracheophyta</taxon>
        <taxon>Spermatophyta</taxon>
        <taxon>Magnoliopsida</taxon>
        <taxon>eudicotyledons</taxon>
        <taxon>Gunneridae</taxon>
        <taxon>Pentapetalae</taxon>
        <taxon>asterids</taxon>
        <taxon>lamiids</taxon>
        <taxon>Lamiales</taxon>
        <taxon>Gesneriaceae</taxon>
        <taxon>Didymocarpoideae</taxon>
        <taxon>Trichosporeae</taxon>
        <taxon>Loxocarpinae</taxon>
        <taxon>Dorcoceras</taxon>
    </lineage>
</organism>
<dbReference type="AlphaFoldDB" id="A0A2Z7BCZ3"/>
<dbReference type="Proteomes" id="UP000250235">
    <property type="component" value="Unassembled WGS sequence"/>
</dbReference>
<reference evidence="1 2" key="1">
    <citation type="journal article" date="2015" name="Proc. Natl. Acad. Sci. U.S.A.">
        <title>The resurrection genome of Boea hygrometrica: A blueprint for survival of dehydration.</title>
        <authorList>
            <person name="Xiao L."/>
            <person name="Yang G."/>
            <person name="Zhang L."/>
            <person name="Yang X."/>
            <person name="Zhao S."/>
            <person name="Ji Z."/>
            <person name="Zhou Q."/>
            <person name="Hu M."/>
            <person name="Wang Y."/>
            <person name="Chen M."/>
            <person name="Xu Y."/>
            <person name="Jin H."/>
            <person name="Xiao X."/>
            <person name="Hu G."/>
            <person name="Bao F."/>
            <person name="Hu Y."/>
            <person name="Wan P."/>
            <person name="Li L."/>
            <person name="Deng X."/>
            <person name="Kuang T."/>
            <person name="Xiang C."/>
            <person name="Zhu J.K."/>
            <person name="Oliver M.J."/>
            <person name="He Y."/>
        </authorList>
    </citation>
    <scope>NUCLEOTIDE SEQUENCE [LARGE SCALE GENOMIC DNA]</scope>
    <source>
        <strain evidence="2">cv. XS01</strain>
    </source>
</reference>
<evidence type="ECO:0000313" key="1">
    <source>
        <dbReference type="EMBL" id="KZV31955.1"/>
    </source>
</evidence>
<sequence>MNAPNQLLNLILSNHLLDHLLIFFFVPRTYNCSTPGSGVSISSEKLKSQELLTSFKSDFNERTKSPELSVEDLRTSHMALVYKQWRQQLDFLRRGDKLKDDLSSEIITTVMILHEEEHKQSSEVNLSLANLNSQLVEVLVHLKRAGDVKKGKVVAAAAEKGRVAVVTYTKIAVGSADGFEKDWFKF</sequence>